<keyword evidence="1" id="KW-0812">Transmembrane</keyword>
<dbReference type="EMBL" id="CP050124">
    <property type="protein sequence ID" value="QIP38058.1"/>
    <property type="molecule type" value="Genomic_DNA"/>
</dbReference>
<sequence length="281" mass="29767">MHLPIAIRAKRASSRTVDGLSRLGDQFTFHARVITSIPATLKRYWREVARLVAQVAFGSGTLLAGGGSVVVIFAISFFAGSQIGLEGYRGLNLVGLAPLSGVMSAIANTREVAPLVAAITLAAKVGTGFTAQLGAMRISEEIDALEVMAIPSLRYLVTTRMIAALIAVVPLYLVGLFASYMATALAVIRVKGQSEGTYGYYFSLFLSPNDIWLSLIKVMVFAVVVTLVHCYYGYTATGGPEGVGRAAGRALRTSIVFLAFTDVAMTIALWGLKPQVPGLTG</sequence>
<dbReference type="Proteomes" id="UP000502345">
    <property type="component" value="Chromosome"/>
</dbReference>
<keyword evidence="5" id="KW-1185">Reference proteome</keyword>
<feature type="transmembrane region" description="Helical" evidence="1">
    <location>
        <begin position="211"/>
        <end position="234"/>
    </location>
</feature>
<dbReference type="PANTHER" id="PTHR30188:SF13">
    <property type="entry name" value="CONSERVED HYPOTHETICAL INTEGRAL MEMBRANE PROTEIN YRBE3B"/>
    <property type="match status" value="1"/>
</dbReference>
<accession>A0A1F2PWH5</accession>
<feature type="transmembrane region" description="Helical" evidence="1">
    <location>
        <begin position="255"/>
        <end position="272"/>
    </location>
</feature>
<evidence type="ECO:0000313" key="4">
    <source>
        <dbReference type="Proteomes" id="UP000502345"/>
    </source>
</evidence>
<reference evidence="2 5" key="2">
    <citation type="submission" date="2020-12" db="EMBL/GenBank/DDBJ databases">
        <title>Draft genome sequence of furan degrading bacterial strain FUR100.</title>
        <authorList>
            <person name="Woiski C."/>
        </authorList>
    </citation>
    <scope>NUCLEOTIDE SEQUENCE [LARGE SCALE GENOMIC DNA]</scope>
    <source>
        <strain evidence="2 5">FUR100</strain>
    </source>
</reference>
<dbReference type="GO" id="GO:0005548">
    <property type="term" value="F:phospholipid transporter activity"/>
    <property type="evidence" value="ECO:0007669"/>
    <property type="project" value="TreeGrafter"/>
</dbReference>
<dbReference type="InterPro" id="IPR030802">
    <property type="entry name" value="Permease_MalE"/>
</dbReference>
<dbReference type="OMA" id="VISYITC"/>
<reference evidence="3 4" key="1">
    <citation type="submission" date="2020-03" db="EMBL/GenBank/DDBJ databases">
        <title>Screen low temperature-resistant strains for efficient degradation of petroleum hydrocarbons under the low temperature.</title>
        <authorList>
            <person name="Wang Y."/>
            <person name="Chen J."/>
        </authorList>
    </citation>
    <scope>NUCLEOTIDE SEQUENCE [LARGE SCALE GENOMIC DNA]</scope>
    <source>
        <strain evidence="3 4">KB1</strain>
    </source>
</reference>
<proteinExistence type="predicted"/>
<gene>
    <name evidence="3" type="ORF">G9444_0814</name>
    <name evidence="2" type="ORF">I3517_29550</name>
</gene>
<dbReference type="RefSeq" id="WP_020906104.1">
    <property type="nucleotide sequence ID" value="NZ_BHXB01000001.1"/>
</dbReference>
<protein>
    <submittedName>
        <fullName evidence="2">ABC transporter permease</fullName>
    </submittedName>
    <submittedName>
        <fullName evidence="3">Phospholipid/cholesterol/gamma-HCH transport system permease protein</fullName>
    </submittedName>
</protein>
<dbReference type="GeneID" id="57489096"/>
<dbReference type="Proteomes" id="UP000627573">
    <property type="component" value="Unassembled WGS sequence"/>
</dbReference>
<dbReference type="EMBL" id="JAECSB010000095">
    <property type="protein sequence ID" value="MBH5146756.1"/>
    <property type="molecule type" value="Genomic_DNA"/>
</dbReference>
<organism evidence="2 5">
    <name type="scientific">Rhodococcus erythropolis</name>
    <name type="common">Arthrobacter picolinophilus</name>
    <dbReference type="NCBI Taxonomy" id="1833"/>
    <lineage>
        <taxon>Bacteria</taxon>
        <taxon>Bacillati</taxon>
        <taxon>Actinomycetota</taxon>
        <taxon>Actinomycetes</taxon>
        <taxon>Mycobacteriales</taxon>
        <taxon>Nocardiaceae</taxon>
        <taxon>Rhodococcus</taxon>
        <taxon>Rhodococcus erythropolis group</taxon>
    </lineage>
</organism>
<evidence type="ECO:0000256" key="1">
    <source>
        <dbReference type="SAM" id="Phobius"/>
    </source>
</evidence>
<dbReference type="PANTHER" id="PTHR30188">
    <property type="entry name" value="ABC TRANSPORTER PERMEASE PROTEIN-RELATED"/>
    <property type="match status" value="1"/>
</dbReference>
<name>A0A1F2PWH5_RHOER</name>
<dbReference type="GO" id="GO:0043190">
    <property type="term" value="C:ATP-binding cassette (ABC) transporter complex"/>
    <property type="evidence" value="ECO:0007669"/>
    <property type="project" value="InterPro"/>
</dbReference>
<keyword evidence="1" id="KW-0472">Membrane</keyword>
<keyword evidence="1" id="KW-1133">Transmembrane helix</keyword>
<feature type="transmembrane region" description="Helical" evidence="1">
    <location>
        <begin position="90"/>
        <end position="107"/>
    </location>
</feature>
<dbReference type="Pfam" id="PF02405">
    <property type="entry name" value="MlaE"/>
    <property type="match status" value="1"/>
</dbReference>
<feature type="transmembrane region" description="Helical" evidence="1">
    <location>
        <begin position="51"/>
        <end position="78"/>
    </location>
</feature>
<evidence type="ECO:0000313" key="2">
    <source>
        <dbReference type="EMBL" id="MBH5146756.1"/>
    </source>
</evidence>
<evidence type="ECO:0000313" key="3">
    <source>
        <dbReference type="EMBL" id="QIP38058.1"/>
    </source>
</evidence>
<feature type="transmembrane region" description="Helical" evidence="1">
    <location>
        <begin position="162"/>
        <end position="188"/>
    </location>
</feature>
<evidence type="ECO:0000313" key="5">
    <source>
        <dbReference type="Proteomes" id="UP000627573"/>
    </source>
</evidence>
<dbReference type="AlphaFoldDB" id="A0A1F2PWH5"/>